<name>A0A5C4ZXG5_9BACI</name>
<evidence type="ECO:0000313" key="3">
    <source>
        <dbReference type="Proteomes" id="UP000312495"/>
    </source>
</evidence>
<keyword evidence="1" id="KW-0472">Membrane</keyword>
<keyword evidence="1" id="KW-1133">Transmembrane helix</keyword>
<gene>
    <name evidence="2" type="ORF">FHY71_26790</name>
</gene>
<proteinExistence type="predicted"/>
<sequence length="87" mass="10399">MSFIFTVVPPLYFKLLHTYIIIFFSIFNLIIFIYTKNGNILILYNKRSNIKVLHHSNKNTIFKRKSPSKMMSSLFYLAFNCNTCKHR</sequence>
<keyword evidence="1" id="KW-0812">Transmembrane</keyword>
<dbReference type="AlphaFoldDB" id="A0A5C4ZXG5"/>
<protein>
    <submittedName>
        <fullName evidence="2">Uncharacterized protein</fullName>
    </submittedName>
</protein>
<feature type="transmembrane region" description="Helical" evidence="1">
    <location>
        <begin position="12"/>
        <end position="34"/>
    </location>
</feature>
<comment type="caution">
    <text evidence="2">The sequence shown here is derived from an EMBL/GenBank/DDBJ whole genome shotgun (WGS) entry which is preliminary data.</text>
</comment>
<accession>A0A5C4ZXG5</accession>
<evidence type="ECO:0000256" key="1">
    <source>
        <dbReference type="SAM" id="Phobius"/>
    </source>
</evidence>
<dbReference type="Proteomes" id="UP000312495">
    <property type="component" value="Unassembled WGS sequence"/>
</dbReference>
<evidence type="ECO:0000313" key="2">
    <source>
        <dbReference type="EMBL" id="TNP10665.1"/>
    </source>
</evidence>
<reference evidence="2 3" key="1">
    <citation type="submission" date="2019-06" db="EMBL/GenBank/DDBJ databases">
        <title>Biocontrol Bacillus strains from Vietnam.</title>
        <authorList>
            <person name="Borriss R."/>
            <person name="Lasch P."/>
            <person name="Thanh Tam L.T."/>
            <person name="Luong P.T."/>
            <person name="Phuong Thao L.T."/>
            <person name="Kim Chung L.T."/>
        </authorList>
    </citation>
    <scope>NUCLEOTIDE SEQUENCE [LARGE SCALE GENOMIC DNA]</scope>
    <source>
        <strain evidence="2 3">SN1</strain>
    </source>
</reference>
<organism evidence="2 3">
    <name type="scientific">Bacillus tropicus</name>
    <dbReference type="NCBI Taxonomy" id="2026188"/>
    <lineage>
        <taxon>Bacteria</taxon>
        <taxon>Bacillati</taxon>
        <taxon>Bacillota</taxon>
        <taxon>Bacilli</taxon>
        <taxon>Bacillales</taxon>
        <taxon>Bacillaceae</taxon>
        <taxon>Bacillus</taxon>
        <taxon>Bacillus cereus group</taxon>
    </lineage>
</organism>
<dbReference type="EMBL" id="VEPV01000019">
    <property type="protein sequence ID" value="TNP10665.1"/>
    <property type="molecule type" value="Genomic_DNA"/>
</dbReference>